<protein>
    <submittedName>
        <fullName evidence="2">Uncharacterized protein YfiM (DUF2279 family)</fullName>
    </submittedName>
</protein>
<keyword evidence="1" id="KW-1133">Transmembrane helix</keyword>
<gene>
    <name evidence="2" type="ORF">HNQ85_002729</name>
</gene>
<evidence type="ECO:0000313" key="2">
    <source>
        <dbReference type="EMBL" id="MBA2872420.1"/>
    </source>
</evidence>
<accession>A0A7V9Z1Y6</accession>
<keyword evidence="3" id="KW-1185">Reference proteome</keyword>
<sequence length="56" mass="6313">MVEIIGTGVLFLGMAYAEHKGWVDKEKVQMILTLGMSVGIMVSLFYFFHLLSISFL</sequence>
<dbReference type="Proteomes" id="UP000580891">
    <property type="component" value="Unassembled WGS sequence"/>
</dbReference>
<dbReference type="AlphaFoldDB" id="A0A7V9Z1Y6"/>
<reference evidence="2 3" key="1">
    <citation type="submission" date="2020-07" db="EMBL/GenBank/DDBJ databases">
        <title>Genomic Encyclopedia of Type Strains, Phase IV (KMG-IV): sequencing the most valuable type-strain genomes for metagenomic binning, comparative biology and taxonomic classification.</title>
        <authorList>
            <person name="Goeker M."/>
        </authorList>
    </citation>
    <scope>NUCLEOTIDE SEQUENCE [LARGE SCALE GENOMIC DNA]</scope>
    <source>
        <strain evidence="2 3">DSM 25220</strain>
    </source>
</reference>
<feature type="transmembrane region" description="Helical" evidence="1">
    <location>
        <begin position="27"/>
        <end position="48"/>
    </location>
</feature>
<evidence type="ECO:0000313" key="3">
    <source>
        <dbReference type="Proteomes" id="UP000580891"/>
    </source>
</evidence>
<dbReference type="EMBL" id="JACDUU010000006">
    <property type="protein sequence ID" value="MBA2872420.1"/>
    <property type="molecule type" value="Genomic_DNA"/>
</dbReference>
<organism evidence="2 3">
    <name type="scientific">[Anoxybacillus] calidus</name>
    <dbReference type="NCBI Taxonomy" id="575178"/>
    <lineage>
        <taxon>Bacteria</taxon>
        <taxon>Bacillati</taxon>
        <taxon>Bacillota</taxon>
        <taxon>Bacilli</taxon>
        <taxon>Bacillales</taxon>
        <taxon>Anoxybacillaceae</taxon>
        <taxon>Paranoxybacillus</taxon>
    </lineage>
</organism>
<evidence type="ECO:0000256" key="1">
    <source>
        <dbReference type="SAM" id="Phobius"/>
    </source>
</evidence>
<keyword evidence="1" id="KW-0812">Transmembrane</keyword>
<comment type="caution">
    <text evidence="2">The sequence shown here is derived from an EMBL/GenBank/DDBJ whole genome shotgun (WGS) entry which is preliminary data.</text>
</comment>
<proteinExistence type="predicted"/>
<name>A0A7V9Z1Y6_9BACL</name>
<keyword evidence="1" id="KW-0472">Membrane</keyword>